<keyword evidence="6" id="KW-0464">Manganese</keyword>
<dbReference type="NCBIfam" id="TIGR01879">
    <property type="entry name" value="hydantase"/>
    <property type="match status" value="1"/>
</dbReference>
<dbReference type="AlphaFoldDB" id="A0A1I1HWA1"/>
<dbReference type="SUPFAM" id="SSF55031">
    <property type="entry name" value="Bacterial exopeptidase dimerisation domain"/>
    <property type="match status" value="1"/>
</dbReference>
<comment type="subunit">
    <text evidence="3">Homodimer.</text>
</comment>
<dbReference type="PIRSF" id="PIRSF001235">
    <property type="entry name" value="Amidase_carbamoylase"/>
    <property type="match status" value="1"/>
</dbReference>
<dbReference type="Gene3D" id="3.30.70.360">
    <property type="match status" value="1"/>
</dbReference>
<evidence type="ECO:0000256" key="7">
    <source>
        <dbReference type="PIRSR" id="PIRSR001235-1"/>
    </source>
</evidence>
<feature type="binding site" evidence="7">
    <location>
        <position position="202"/>
    </location>
    <ligand>
        <name>Zn(2+)</name>
        <dbReference type="ChEBI" id="CHEBI:29105"/>
        <label>1</label>
    </ligand>
</feature>
<evidence type="ECO:0000256" key="6">
    <source>
        <dbReference type="ARBA" id="ARBA00023211"/>
    </source>
</evidence>
<dbReference type="Gene3D" id="3.40.630.10">
    <property type="entry name" value="Zn peptidases"/>
    <property type="match status" value="1"/>
</dbReference>
<keyword evidence="4 7" id="KW-0479">Metal-binding</keyword>
<name>A0A1I1HWA1_9RHOB</name>
<feature type="binding site" evidence="7">
    <location>
        <position position="99"/>
    </location>
    <ligand>
        <name>Zn(2+)</name>
        <dbReference type="ChEBI" id="CHEBI:29105"/>
        <label>2</label>
    </ligand>
</feature>
<dbReference type="SUPFAM" id="SSF53187">
    <property type="entry name" value="Zn-dependent exopeptidases"/>
    <property type="match status" value="1"/>
</dbReference>
<dbReference type="InterPro" id="IPR002933">
    <property type="entry name" value="Peptidase_M20"/>
</dbReference>
<reference evidence="8 9" key="1">
    <citation type="submission" date="2016-10" db="EMBL/GenBank/DDBJ databases">
        <authorList>
            <person name="de Groot N.N."/>
        </authorList>
    </citation>
    <scope>NUCLEOTIDE SEQUENCE [LARGE SCALE GENOMIC DNA]</scope>
    <source>
        <strain evidence="8 9">DSM 19548</strain>
    </source>
</reference>
<dbReference type="RefSeq" id="WP_177208285.1">
    <property type="nucleotide sequence ID" value="NZ_FOLG01000003.1"/>
</dbReference>
<dbReference type="Pfam" id="PF01546">
    <property type="entry name" value="Peptidase_M20"/>
    <property type="match status" value="1"/>
</dbReference>
<dbReference type="EMBL" id="FOLG01000003">
    <property type="protein sequence ID" value="SFC25723.1"/>
    <property type="molecule type" value="Genomic_DNA"/>
</dbReference>
<comment type="similarity">
    <text evidence="2">Belongs to the peptidase M20 family.</text>
</comment>
<evidence type="ECO:0000256" key="3">
    <source>
        <dbReference type="ARBA" id="ARBA00011738"/>
    </source>
</evidence>
<dbReference type="Proteomes" id="UP000198728">
    <property type="component" value="Unassembled WGS sequence"/>
</dbReference>
<proteinExistence type="inferred from homology"/>
<gene>
    <name evidence="8" type="ORF">SAMN04488094_103234</name>
</gene>
<evidence type="ECO:0000256" key="5">
    <source>
        <dbReference type="ARBA" id="ARBA00022801"/>
    </source>
</evidence>
<feature type="binding site" evidence="7">
    <location>
        <position position="99"/>
    </location>
    <ligand>
        <name>Zn(2+)</name>
        <dbReference type="ChEBI" id="CHEBI:29105"/>
        <label>1</label>
    </ligand>
</feature>
<evidence type="ECO:0000256" key="2">
    <source>
        <dbReference type="ARBA" id="ARBA00006153"/>
    </source>
</evidence>
<keyword evidence="7" id="KW-0862">Zinc</keyword>
<dbReference type="PANTHER" id="PTHR32494">
    <property type="entry name" value="ALLANTOATE DEIMINASE-RELATED"/>
    <property type="match status" value="1"/>
</dbReference>
<feature type="binding site" evidence="7">
    <location>
        <position position="400"/>
    </location>
    <ligand>
        <name>Zn(2+)</name>
        <dbReference type="ChEBI" id="CHEBI:29105"/>
        <label>2</label>
    </ligand>
</feature>
<dbReference type="InterPro" id="IPR036264">
    <property type="entry name" value="Bact_exopeptidase_dim_dom"/>
</dbReference>
<dbReference type="GO" id="GO:0046872">
    <property type="term" value="F:metal ion binding"/>
    <property type="evidence" value="ECO:0007669"/>
    <property type="project" value="UniProtKB-KW"/>
</dbReference>
<keyword evidence="5 8" id="KW-0378">Hydrolase</keyword>
<evidence type="ECO:0000313" key="8">
    <source>
        <dbReference type="EMBL" id="SFC25723.1"/>
    </source>
</evidence>
<dbReference type="GO" id="GO:0016813">
    <property type="term" value="F:hydrolase activity, acting on carbon-nitrogen (but not peptide) bonds, in linear amidines"/>
    <property type="evidence" value="ECO:0007669"/>
    <property type="project" value="InterPro"/>
</dbReference>
<keyword evidence="9" id="KW-1185">Reference proteome</keyword>
<feature type="binding site" evidence="7">
    <location>
        <position position="88"/>
    </location>
    <ligand>
        <name>Zn(2+)</name>
        <dbReference type="ChEBI" id="CHEBI:29105"/>
        <label>1</label>
    </ligand>
</feature>
<accession>A0A1I1HWA1</accession>
<comment type="cofactor">
    <cofactor evidence="1">
        <name>Mn(2+)</name>
        <dbReference type="ChEBI" id="CHEBI:29035"/>
    </cofactor>
</comment>
<protein>
    <submittedName>
        <fullName evidence="8">N-carbamoyl-L-amino-acid hydrolase</fullName>
    </submittedName>
</protein>
<evidence type="ECO:0000256" key="1">
    <source>
        <dbReference type="ARBA" id="ARBA00001936"/>
    </source>
</evidence>
<feature type="binding site" evidence="7">
    <location>
        <position position="134"/>
    </location>
    <ligand>
        <name>Zn(2+)</name>
        <dbReference type="ChEBI" id="CHEBI:29105"/>
        <label>2</label>
    </ligand>
</feature>
<sequence>MPQTARTDKPARPALHIAERFLKELAQIRDPKGGVRRDSYGDGEAAAHEIFRRFAEDIGLRWHVDAACNAYARYDGADPTREFIIGSHLDSVPAGGNYDGAAGVAMGLAVLGGMIEAGITPATTLTVMATRAEESTWFNASYIGSRAMLGTLAPSELDEVIRADTGLSLGAHIRAAGGDPSAIRFGAPLIDTQTLTGFLEPHIEQGPVLVADALPMAVVTGIRGSFRYREASCAGIYAHSGATPRSARKDAVVGTALLVSAMEDYWQKLEATGEDLTITFGKVFTDPAQHAFSKVPGRVDFCLDVRSASRETLDRVHDELMRQAAAISQRCGVRFDFGQRTGSEPAVLSGDIASALEASCDARSVPVRRMASGAGHDAAAFAAAGVPSAMVFIRNENGSHNPDESMNFDDFADATEAVFDFCLNRLP</sequence>
<evidence type="ECO:0000256" key="4">
    <source>
        <dbReference type="ARBA" id="ARBA00022723"/>
    </source>
</evidence>
<dbReference type="STRING" id="441112.SAMN04488094_103234"/>
<dbReference type="InterPro" id="IPR010158">
    <property type="entry name" value="Amidase_Cbmase"/>
</dbReference>
<comment type="cofactor">
    <cofactor evidence="7">
        <name>Zn(2+)</name>
        <dbReference type="ChEBI" id="CHEBI:29105"/>
    </cofactor>
    <text evidence="7">Binds 2 Zn(2+) ions per subunit.</text>
</comment>
<evidence type="ECO:0000313" key="9">
    <source>
        <dbReference type="Proteomes" id="UP000198728"/>
    </source>
</evidence>
<organism evidence="8 9">
    <name type="scientific">Tropicimonas isoalkanivorans</name>
    <dbReference type="NCBI Taxonomy" id="441112"/>
    <lineage>
        <taxon>Bacteria</taxon>
        <taxon>Pseudomonadati</taxon>
        <taxon>Pseudomonadota</taxon>
        <taxon>Alphaproteobacteria</taxon>
        <taxon>Rhodobacterales</taxon>
        <taxon>Roseobacteraceae</taxon>
        <taxon>Tropicimonas</taxon>
    </lineage>
</organism>
<dbReference type="PANTHER" id="PTHR32494:SF19">
    <property type="entry name" value="ALLANTOATE DEIMINASE-RELATED"/>
    <property type="match status" value="1"/>
</dbReference>